<evidence type="ECO:0000259" key="3">
    <source>
        <dbReference type="Pfam" id="PF16761"/>
    </source>
</evidence>
<protein>
    <submittedName>
        <fullName evidence="4">Transcription-silencing protein Clr2</fullName>
    </submittedName>
</protein>
<evidence type="ECO:0000313" key="4">
    <source>
        <dbReference type="EMBL" id="KZZ97283.1"/>
    </source>
</evidence>
<organism evidence="4 5">
    <name type="scientific">Ascosphaera apis ARSEF 7405</name>
    <dbReference type="NCBI Taxonomy" id="392613"/>
    <lineage>
        <taxon>Eukaryota</taxon>
        <taxon>Fungi</taxon>
        <taxon>Dikarya</taxon>
        <taxon>Ascomycota</taxon>
        <taxon>Pezizomycotina</taxon>
        <taxon>Eurotiomycetes</taxon>
        <taxon>Eurotiomycetidae</taxon>
        <taxon>Onygenales</taxon>
        <taxon>Ascosphaeraceae</taxon>
        <taxon>Ascosphaera</taxon>
    </lineage>
</organism>
<dbReference type="InterPro" id="IPR031915">
    <property type="entry name" value="Clr2_N"/>
</dbReference>
<name>A0A168D241_9EURO</name>
<dbReference type="GO" id="GO:0030466">
    <property type="term" value="P:silent mating-type cassette heterochromatin formation"/>
    <property type="evidence" value="ECO:0007669"/>
    <property type="project" value="TreeGrafter"/>
</dbReference>
<dbReference type="AlphaFoldDB" id="A0A168D241"/>
<dbReference type="VEuPathDB" id="FungiDB:AAP_00926"/>
<evidence type="ECO:0000259" key="2">
    <source>
        <dbReference type="Pfam" id="PF10383"/>
    </source>
</evidence>
<dbReference type="Proteomes" id="UP000242877">
    <property type="component" value="Unassembled WGS sequence"/>
</dbReference>
<dbReference type="GO" id="GO:0070824">
    <property type="term" value="C:SHREC complex"/>
    <property type="evidence" value="ECO:0007669"/>
    <property type="project" value="InterPro"/>
</dbReference>
<dbReference type="Pfam" id="PF16761">
    <property type="entry name" value="Clr2_transil"/>
    <property type="match status" value="1"/>
</dbReference>
<dbReference type="EMBL" id="AZGZ01000002">
    <property type="protein sequence ID" value="KZZ97283.1"/>
    <property type="molecule type" value="Genomic_DNA"/>
</dbReference>
<feature type="domain" description="Cryptic loci regulator 2 C-terminal" evidence="2">
    <location>
        <begin position="376"/>
        <end position="513"/>
    </location>
</feature>
<dbReference type="GO" id="GO:0033553">
    <property type="term" value="C:rDNA heterochromatin"/>
    <property type="evidence" value="ECO:0007669"/>
    <property type="project" value="TreeGrafter"/>
</dbReference>
<feature type="compositionally biased region" description="Polar residues" evidence="1">
    <location>
        <begin position="126"/>
        <end position="154"/>
    </location>
</feature>
<dbReference type="PANTHER" id="PTHR38046:SF1">
    <property type="entry name" value="CRYPTIC LOCI REGULATOR 2"/>
    <property type="match status" value="1"/>
</dbReference>
<accession>A0A168D241</accession>
<evidence type="ECO:0000256" key="1">
    <source>
        <dbReference type="SAM" id="MobiDB-lite"/>
    </source>
</evidence>
<dbReference type="InterPro" id="IPR018839">
    <property type="entry name" value="Tscrpt-silencing_Clr2_C"/>
</dbReference>
<keyword evidence="5" id="KW-1185">Reference proteome</keyword>
<proteinExistence type="predicted"/>
<reference evidence="4 5" key="1">
    <citation type="journal article" date="2016" name="Genome Biol. Evol.">
        <title>Divergent and convergent evolution of fungal pathogenicity.</title>
        <authorList>
            <person name="Shang Y."/>
            <person name="Xiao G."/>
            <person name="Zheng P."/>
            <person name="Cen K."/>
            <person name="Zhan S."/>
            <person name="Wang C."/>
        </authorList>
    </citation>
    <scope>NUCLEOTIDE SEQUENCE [LARGE SCALE GENOMIC DNA]</scope>
    <source>
        <strain evidence="4 5">ARSEF 7405</strain>
    </source>
</reference>
<dbReference type="OrthoDB" id="4205585at2759"/>
<gene>
    <name evidence="4" type="ORF">AAP_00926</name>
</gene>
<feature type="region of interest" description="Disordered" evidence="1">
    <location>
        <begin position="119"/>
        <end position="168"/>
    </location>
</feature>
<dbReference type="GO" id="GO:0031934">
    <property type="term" value="C:mating-type region heterochromatin"/>
    <property type="evidence" value="ECO:0007669"/>
    <property type="project" value="TreeGrafter"/>
</dbReference>
<feature type="region of interest" description="Disordered" evidence="1">
    <location>
        <begin position="679"/>
        <end position="733"/>
    </location>
</feature>
<dbReference type="PANTHER" id="PTHR38046">
    <property type="entry name" value="CRYPTIC LOCI REGULATOR 2"/>
    <property type="match status" value="1"/>
</dbReference>
<evidence type="ECO:0000313" key="5">
    <source>
        <dbReference type="Proteomes" id="UP000242877"/>
    </source>
</evidence>
<dbReference type="Pfam" id="PF10383">
    <property type="entry name" value="Clr2"/>
    <property type="match status" value="1"/>
</dbReference>
<dbReference type="InterPro" id="IPR038986">
    <property type="entry name" value="Clr2"/>
</dbReference>
<feature type="domain" description="Cryptic loci regulator 2 N-terminal" evidence="3">
    <location>
        <begin position="55"/>
        <end position="117"/>
    </location>
</feature>
<comment type="caution">
    <text evidence="4">The sequence shown here is derived from an EMBL/GenBank/DDBJ whole genome shotgun (WGS) entry which is preliminary data.</text>
</comment>
<sequence>MAQIVEIDRTFSDGDPSVWPAAGGTLKPDDATLYMQKLAMMWMKDRGEFVAGKKYMLNSLPEGFALYGRQRLNDPKHIDRYLYGHISGTPYRSINEFFPHFIYLMKHDGSDCTCGLCAGKSRSKGPRSQSLQSTRKSTGTTPRPTTSAVQSSDTAPKPARRQSRRQRVYDEEKTLDIFKTLVAKLRKADIDKAIKEKKSADWHAANEHLETYLMRVAMQHSFVPRIGELVLWAPDIHGQIRYNPKTTTFQVYSQKSKSFISDVPWRAGVVSQVPEDTVYLRQAFFDNTENASLNTSGFRVETLPDTNGTDKNYTHQYRYVSLSHIRPLNFWQIFLMNIDPEKFHPSIDYAMTVMASVSVLGKHRFKGSWPNASISCKGIYLGTELLLTGDTICLVPQKALEPDCIDPPPVTDIMVLSDVEVYLENCNDDPESNLLCEKTSVRLVGKTYTTDSERAWRPRRGDKAQFPEPLTDEEATNAFESVGMRENGPWYRRESRHAVTRISPNLALGRFYELDYMKYMFGGKSMSYSLSGILAGREYGRKTDQRIPEGKEWFFGDTRIETLAVATVNGIEVGKYDSARDLSMLQASLKIVDGDASQQNLKAARVLTRDTFGMIGSSRNEDTFETVGKTSTMVAAALEPTPAANSEPDELAMDVTIPQRANDVSHATKTNEVEMIEVADSSSGEDEDAKLAAELDSFLNDPARFVRGGTEESEEGDYTPHSKASSSNKRRRL</sequence>